<protein>
    <submittedName>
        <fullName evidence="3">SUMO-activating enzyme subunit 1</fullName>
    </submittedName>
</protein>
<gene>
    <name evidence="3" type="primary">SAE1</name>
    <name evidence="3" type="ORF">Ciccas_007797</name>
</gene>
<dbReference type="Pfam" id="PF00899">
    <property type="entry name" value="ThiF"/>
    <property type="match status" value="1"/>
</dbReference>
<dbReference type="EMBL" id="JBJKFK010001256">
    <property type="protein sequence ID" value="KAL3313598.1"/>
    <property type="molecule type" value="Genomic_DNA"/>
</dbReference>
<reference evidence="3 4" key="1">
    <citation type="submission" date="2024-11" db="EMBL/GenBank/DDBJ databases">
        <title>Adaptive evolution of stress response genes in parasites aligns with host niche diversity.</title>
        <authorList>
            <person name="Hahn C."/>
            <person name="Resl P."/>
        </authorList>
    </citation>
    <scope>NUCLEOTIDE SEQUENCE [LARGE SCALE GENOMIC DNA]</scope>
    <source>
        <strain evidence="3">EGGRZ-B1_66</strain>
        <tissue evidence="3">Body</tissue>
    </source>
</reference>
<dbReference type="Proteomes" id="UP001626550">
    <property type="component" value="Unassembled WGS sequence"/>
</dbReference>
<keyword evidence="4" id="KW-1185">Reference proteome</keyword>
<proteinExistence type="inferred from homology"/>
<dbReference type="InterPro" id="IPR035985">
    <property type="entry name" value="Ubiquitin-activating_enz"/>
</dbReference>
<evidence type="ECO:0000313" key="4">
    <source>
        <dbReference type="Proteomes" id="UP001626550"/>
    </source>
</evidence>
<dbReference type="InterPro" id="IPR000594">
    <property type="entry name" value="ThiF_NAD_FAD-bd"/>
</dbReference>
<dbReference type="SUPFAM" id="SSF69572">
    <property type="entry name" value="Activating enzymes of the ubiquitin-like proteins"/>
    <property type="match status" value="1"/>
</dbReference>
<comment type="similarity">
    <text evidence="1">Belongs to the ubiquitin-activating E1 family.</text>
</comment>
<dbReference type="AlphaFoldDB" id="A0ABD2Q1U1"/>
<name>A0ABD2Q1U1_9PLAT</name>
<comment type="caution">
    <text evidence="3">The sequence shown here is derived from an EMBL/GenBank/DDBJ whole genome shotgun (WGS) entry which is preliminary data.</text>
</comment>
<sequence>MISKEEAALYDRQIRLWGLDAQAKIKNIDVILFGFQQTTCEIAKNLTLAGIKAIKIVDDSPFDADKSSQLFLVDKGDDQVEKVISELAVSRIQELNPLVSVEAYRENELPKLLKTVNLVICAKPINEWTNVYKSIRENTSANCSIIMVNSRGNQGCVFYDFNKLEFLKEDTHPLKEKNASIPTTKMSIQYKSLLEINFENMLNIAPIKRLPKAVLIFLVHKNLPIGSPDLENLQLSWASLCEQHKLDENLISKSQLENSTCSTYPAVAAILGGTIAQEVILAVSAKSQASGNWFFFDETCSGVQCWFPNTQPVLA</sequence>
<evidence type="ECO:0000313" key="3">
    <source>
        <dbReference type="EMBL" id="KAL3313598.1"/>
    </source>
</evidence>
<dbReference type="Gene3D" id="3.40.50.720">
    <property type="entry name" value="NAD(P)-binding Rossmann-like Domain"/>
    <property type="match status" value="1"/>
</dbReference>
<evidence type="ECO:0000259" key="2">
    <source>
        <dbReference type="Pfam" id="PF00899"/>
    </source>
</evidence>
<evidence type="ECO:0000256" key="1">
    <source>
        <dbReference type="ARBA" id="ARBA00005673"/>
    </source>
</evidence>
<accession>A0ABD2Q1U1</accession>
<organism evidence="3 4">
    <name type="scientific">Cichlidogyrus casuarinus</name>
    <dbReference type="NCBI Taxonomy" id="1844966"/>
    <lineage>
        <taxon>Eukaryota</taxon>
        <taxon>Metazoa</taxon>
        <taxon>Spiralia</taxon>
        <taxon>Lophotrochozoa</taxon>
        <taxon>Platyhelminthes</taxon>
        <taxon>Monogenea</taxon>
        <taxon>Monopisthocotylea</taxon>
        <taxon>Dactylogyridea</taxon>
        <taxon>Ancyrocephalidae</taxon>
        <taxon>Cichlidogyrus</taxon>
    </lineage>
</organism>
<dbReference type="PANTHER" id="PTHR10953">
    <property type="entry name" value="UBIQUITIN-ACTIVATING ENZYME E1"/>
    <property type="match status" value="1"/>
</dbReference>
<dbReference type="InterPro" id="IPR045886">
    <property type="entry name" value="ThiF/MoeB/HesA"/>
</dbReference>
<dbReference type="PANTHER" id="PTHR10953:SF162">
    <property type="entry name" value="SUMO-ACTIVATING ENZYME SUBUNIT 1"/>
    <property type="match status" value="1"/>
</dbReference>
<feature type="domain" description="THIF-type NAD/FAD binding fold" evidence="2">
    <location>
        <begin position="10"/>
        <end position="122"/>
    </location>
</feature>